<sequence>MEEFKTKRVEVSSAAAKGSSLDFFVVTGSTKDPIVTVADNKFYPHVRDIYARYHYYQNLHHGVRIAVNFEEEARGEGFAVTIAQPGMVGDYTVIPM</sequence>
<evidence type="ECO:0000313" key="2">
    <source>
        <dbReference type="Proteomes" id="UP000309400"/>
    </source>
</evidence>
<name>A0ABD7R9F7_BACCE</name>
<dbReference type="AlphaFoldDB" id="A0ABD7R9F7"/>
<gene>
    <name evidence="1" type="ORF">FHG65_26375</name>
</gene>
<organism evidence="1 2">
    <name type="scientific">Bacillus cereus</name>
    <dbReference type="NCBI Taxonomy" id="1396"/>
    <lineage>
        <taxon>Bacteria</taxon>
        <taxon>Bacillati</taxon>
        <taxon>Bacillota</taxon>
        <taxon>Bacilli</taxon>
        <taxon>Bacillales</taxon>
        <taxon>Bacillaceae</taxon>
        <taxon>Bacillus</taxon>
        <taxon>Bacillus cereus group</taxon>
    </lineage>
</organism>
<comment type="caution">
    <text evidence="1">The sequence shown here is derived from an EMBL/GenBank/DDBJ whole genome shotgun (WGS) entry which is preliminary data.</text>
</comment>
<reference evidence="1 2" key="1">
    <citation type="submission" date="2019-06" db="EMBL/GenBank/DDBJ databases">
        <title>Biocontrol Bacillus strains from Vietnam.</title>
        <authorList>
            <person name="Borriss R."/>
            <person name="Lasch P."/>
            <person name="Thanh Tam L.T."/>
        </authorList>
    </citation>
    <scope>NUCLEOTIDE SEQUENCE [LARGE SCALE GENOMIC DNA]</scope>
    <source>
        <strain evidence="1 2">A8</strain>
    </source>
</reference>
<evidence type="ECO:0000313" key="1">
    <source>
        <dbReference type="EMBL" id="TNB92549.1"/>
    </source>
</evidence>
<accession>A0ABD7R9F7</accession>
<proteinExistence type="predicted"/>
<dbReference type="RefSeq" id="WP_075676563.1">
    <property type="nucleotide sequence ID" value="NZ_VDDR01000020.1"/>
</dbReference>
<dbReference type="EMBL" id="VDDR01000020">
    <property type="protein sequence ID" value="TNB92549.1"/>
    <property type="molecule type" value="Genomic_DNA"/>
</dbReference>
<protein>
    <submittedName>
        <fullName evidence="1">Uncharacterized protein</fullName>
    </submittedName>
</protein>
<dbReference type="Proteomes" id="UP000309400">
    <property type="component" value="Unassembled WGS sequence"/>
</dbReference>